<evidence type="ECO:0000313" key="11">
    <source>
        <dbReference type="EMBL" id="QWY89866.1"/>
    </source>
</evidence>
<protein>
    <recommendedName>
        <fullName evidence="4 9">Protein TIC 214</fullName>
    </recommendedName>
    <alternativeName>
        <fullName evidence="8 9">Translocon at the inner envelope membrane of chloroplasts 214</fullName>
    </alternativeName>
</protein>
<gene>
    <name evidence="11" type="primary">ycf1</name>
    <name evidence="9" type="synonym">TIC214</name>
</gene>
<evidence type="ECO:0000256" key="9">
    <source>
        <dbReference type="RuleBase" id="RU364085"/>
    </source>
</evidence>
<keyword evidence="9" id="KW-0813">Transport</keyword>
<name>A0A8F3ELK7_9ERIC</name>
<comment type="subunit">
    <text evidence="3 9">Part of the Tic complex.</text>
</comment>
<keyword evidence="7 9" id="KW-1133">Transmembrane helix</keyword>
<keyword evidence="9" id="KW-0472">Membrane</keyword>
<feature type="transmembrane region" description="Helical" evidence="9">
    <location>
        <begin position="61"/>
        <end position="81"/>
    </location>
</feature>
<evidence type="ECO:0000256" key="3">
    <source>
        <dbReference type="ARBA" id="ARBA00011510"/>
    </source>
</evidence>
<evidence type="ECO:0000256" key="5">
    <source>
        <dbReference type="ARBA" id="ARBA00022692"/>
    </source>
</evidence>
<feature type="transmembrane region" description="Helical" evidence="9">
    <location>
        <begin position="31"/>
        <end position="49"/>
    </location>
</feature>
<dbReference type="GO" id="GO:0015031">
    <property type="term" value="P:protein transport"/>
    <property type="evidence" value="ECO:0007669"/>
    <property type="project" value="UniProtKB-KW"/>
</dbReference>
<evidence type="ECO:0000256" key="2">
    <source>
        <dbReference type="ARBA" id="ARBA00009956"/>
    </source>
</evidence>
<dbReference type="GO" id="GO:0009706">
    <property type="term" value="C:chloroplast inner membrane"/>
    <property type="evidence" value="ECO:0007669"/>
    <property type="project" value="UniProtKB-SubCell"/>
</dbReference>
<sequence length="1891" mass="226437">MILKSFLLGNLVSLCMKIINSVVVVGLYYGFLTTFSIGPSYLFLLRAQVMEEGEEGTEKKVSATTGFITGQLMMFISIYYAPLHLALGRPHTITVLALPYLLFHFFWNNHKHFFDYGSTTRNSMRNLSIQCVFLNNFIFQLFNHFILPSSMLARLVNIYMFRCNNKMLFVTSSFVGWLIGHILFMKWLGLVLVWIRQNHSIRSNVLIRSNKYLVSELRNSMARIFSILLFITCVYYLGRIPSPILTKKLKETSKTEEIDVEIETTYETKGTKQEQEGFTEEDPSSSLFSEEKEDPDKIDETEEIRVNGKEKTKDEFHFHFKETCYKNSPIYEASYLDGNQENSKFKILEDKNKEKNKDLFWFEKPLVTLLFNYNRWNRPLRYIKNNRFENAVRKEMSQYFFYTCQSYGKKKISFMFSPGLYTFLEMIQRKRPLSIIEKLSSDELYNHWVSINKQKSNNLNNELINRIEALDKGSLSLDILEKRIRLCNNGTKKEYFQKIYDPLVNGPQRGKINKLFSPLILRKTSPATLIEPNKIHTIFLTDTDYREFEQKIDIFDKKPSSIKMSYFFTLINELARDSKSNFHFKILYFFSEQGRMDSENETKFLKFYFNAIITEPNDQKKKKSIGIKEISKKVPRWSYKLINQLEQHEIESEEKIPLDHQIRSRKARRIVIFSNKRQNLDTNNKDIDNNKDIYNPNKIDEAALIRYSQQSDFRRNIIKGSMRAQRRKTVICELFQANAHSSLFLDRIDKSHFFYFDISGLMKFIFRNWIGKETELKISDYPEEERKEGEKKKEKDRKEENKRKEKARIEIAEAWDTIPFAQVIRGSMLIIQATLRKYILLPSLIIAKNICRMLLLQIPEWSEDFREWNREMHIKCTYDGVLLSETEFPKNWLIEGIQIKILFPFRLKPWHRSKPRSSQMYRMKKKVPKDDFSFLTVLGMEAELPFGSPQKQSSFFESVFKKLEKKIGKLKKKYFLVLKVLKERTKLFLNISKEKWIIKGILFLKRIIKELSKINLILFFRLREVYKSSETKKEKDSIIPNQIIHESFSQIRSTNWTNYLLTEKKMKDLTDRTSTIRNQIERITKEKNKVTPGINISPNKPSYNAKRFESPKNIWQILKRRNARLIRKLHYFIKIFIERIYRDILLSIINISRINIQLFLESTKKIIDNSIYNNKTNQEIINKTKKNQNTIYFISTIKKSLYNISNKNSQNFCDLSSLSQAYVFFKLSQTQVLNLYKLRSILQYHGTSFFLKTSIKDYFGTQGIIHSELKHKKLWNSGINQWKTWLRGHYQYNLSQIRWSRLIAQKWRNRINQCRTHTIQNQDLNKENSYEKDQLIHYKKQNDYKVYSLPNQKDNFQKYYRYNLLSYRSINYENKRDPYIYGLPFQINNNQESYSNSNTHKGKLFDILKDIPIHNYLGKSDIIYMEMEKSPDRKYFDWKIINFCLRKKFDIEAWIKIDINSNKNTKTGLTNYQIINKIDKKDLFYLTIHQNQEMNLPNQNQKKKKLDWMGMNEEILSRPISNLELWFFPEFLLLYNAYKKKPWFIPSKLLFLNLNINENVSKNKNINRKQQGILPSNEKKSFELKNQNQEEKESAGQRDLRSNAQNQGNLVSVLSNQQKNIEEDYSESDIKKRKKKKQYKSNTEAELDFFLKRYLLFQLRWYDGLNQRMINNIQVYCLLLRLRKPRNITISSIQRREINLDIMLIQKNLPLTELMKRGILIIEPLRLSVKNNGQFIMYQTIGISLVHKSRHKTNQRYQEQRYIDEKDFNEFIPRNYQRITKNRDKNHYDLLVPENILSSRRRRELRILICFNSKTKYGVDRNPIFCNRNKVKNWGQFLDENKDLDRDKLIKLKFVLWPNYRLEDLACMNRYWFDTNNGSRFSMLRIHIYHD</sequence>
<reference evidence="11" key="1">
    <citation type="journal article" date="2021" name="PLoS ONE">
        <title>Genome skimming reveals novel plastid markers for the molecular identification of illegally logged African timber species.</title>
        <authorList>
            <person name="Mascarello M."/>
            <person name="Amalfi M."/>
            <person name="Asselman P."/>
            <person name="Smets E."/>
            <person name="Hardy O.J."/>
            <person name="Beeckman H."/>
            <person name="Janssens S.B."/>
        </authorList>
    </citation>
    <scope>NUCLEOTIDE SEQUENCE</scope>
</reference>
<proteinExistence type="inferred from homology"/>
<feature type="transmembrane region" description="Helical" evidence="9">
    <location>
        <begin position="167"/>
        <end position="195"/>
    </location>
</feature>
<keyword evidence="9" id="KW-1001">Plastid inner membrane</keyword>
<dbReference type="PANTHER" id="PTHR33163:SF40">
    <property type="entry name" value="PROTEIN TIC 214"/>
    <property type="match status" value="1"/>
</dbReference>
<feature type="transmembrane region" description="Helical" evidence="9">
    <location>
        <begin position="221"/>
        <end position="238"/>
    </location>
</feature>
<accession>A0A8F3ELK7</accession>
<feature type="region of interest" description="Disordered" evidence="10">
    <location>
        <begin position="1577"/>
        <end position="1601"/>
    </location>
</feature>
<evidence type="ECO:0000256" key="6">
    <source>
        <dbReference type="ARBA" id="ARBA00022927"/>
    </source>
</evidence>
<comment type="similarity">
    <text evidence="2 9">Belongs to the TIC214 family.</text>
</comment>
<evidence type="ECO:0000256" key="10">
    <source>
        <dbReference type="SAM" id="MobiDB-lite"/>
    </source>
</evidence>
<dbReference type="InterPro" id="IPR008896">
    <property type="entry name" value="TIC214"/>
</dbReference>
<evidence type="ECO:0000256" key="4">
    <source>
        <dbReference type="ARBA" id="ARBA00016640"/>
    </source>
</evidence>
<feature type="region of interest" description="Disordered" evidence="10">
    <location>
        <begin position="782"/>
        <end position="803"/>
    </location>
</feature>
<keyword evidence="9 11" id="KW-0150">Chloroplast</keyword>
<evidence type="ECO:0000256" key="8">
    <source>
        <dbReference type="ARBA" id="ARBA00029978"/>
    </source>
</evidence>
<keyword evidence="5 9" id="KW-0812">Transmembrane</keyword>
<comment type="subcellular location">
    <subcellularLocation>
        <location evidence="1">Plastid membrane</location>
        <topology evidence="1">Multi-pass membrane protein</topology>
    </subcellularLocation>
    <subcellularLocation>
        <location evidence="9">Plastid</location>
        <location evidence="9">Chloroplast inner membrane</location>
    </subcellularLocation>
</comment>
<dbReference type="EMBL" id="MZ274144">
    <property type="protein sequence ID" value="QWY89866.1"/>
    <property type="molecule type" value="Genomic_DNA"/>
</dbReference>
<keyword evidence="6 9" id="KW-0653">Protein transport</keyword>
<evidence type="ECO:0000256" key="7">
    <source>
        <dbReference type="ARBA" id="ARBA00022989"/>
    </source>
</evidence>
<dbReference type="PANTHER" id="PTHR33163">
    <property type="entry name" value="PROTEIN TIC 214-RELATED"/>
    <property type="match status" value="1"/>
</dbReference>
<geneLocation type="chloroplast" evidence="11"/>
<evidence type="ECO:0000256" key="1">
    <source>
        <dbReference type="ARBA" id="ARBA00004446"/>
    </source>
</evidence>
<dbReference type="Pfam" id="PF05758">
    <property type="entry name" value="Ycf1"/>
    <property type="match status" value="1"/>
</dbReference>
<keyword evidence="9 11" id="KW-0934">Plastid</keyword>
<comment type="function">
    <text evidence="9">Involved in protein precursor import into chloroplasts. May be part of an intermediate translocation complex acting as a protein-conducting channel at the inner envelope.</text>
</comment>
<feature type="transmembrane region" description="Helical" evidence="9">
    <location>
        <begin position="87"/>
        <end position="107"/>
    </location>
</feature>
<feature type="region of interest" description="Disordered" evidence="10">
    <location>
        <begin position="265"/>
        <end position="298"/>
    </location>
</feature>
<feature type="transmembrane region" description="Helical" evidence="9">
    <location>
        <begin position="127"/>
        <end position="147"/>
    </location>
</feature>
<organism evidence="11">
    <name type="scientific">Pouteria aningeri</name>
    <dbReference type="NCBI Taxonomy" id="2851916"/>
    <lineage>
        <taxon>Eukaryota</taxon>
        <taxon>Viridiplantae</taxon>
        <taxon>Streptophyta</taxon>
        <taxon>Embryophyta</taxon>
        <taxon>Tracheophyta</taxon>
        <taxon>Spermatophyta</taxon>
        <taxon>Magnoliopsida</taxon>
        <taxon>eudicotyledons</taxon>
        <taxon>Gunneridae</taxon>
        <taxon>Pentapetalae</taxon>
        <taxon>asterids</taxon>
        <taxon>Ericales</taxon>
        <taxon>Sapotaceae</taxon>
        <taxon>Chrysophylloideae</taxon>
        <taxon>Pouteria</taxon>
    </lineage>
</organism>